<evidence type="ECO:0008006" key="4">
    <source>
        <dbReference type="Google" id="ProtNLM"/>
    </source>
</evidence>
<accession>A0A395LJ20</accession>
<feature type="region of interest" description="Disordered" evidence="1">
    <location>
        <begin position="158"/>
        <end position="193"/>
    </location>
</feature>
<dbReference type="Proteomes" id="UP000254101">
    <property type="component" value="Unassembled WGS sequence"/>
</dbReference>
<proteinExistence type="predicted"/>
<organism evidence="2 3">
    <name type="scientific">Alteriqipengyuania lutimaris</name>
    <dbReference type="NCBI Taxonomy" id="1538146"/>
    <lineage>
        <taxon>Bacteria</taxon>
        <taxon>Pseudomonadati</taxon>
        <taxon>Pseudomonadota</taxon>
        <taxon>Alphaproteobacteria</taxon>
        <taxon>Sphingomonadales</taxon>
        <taxon>Erythrobacteraceae</taxon>
        <taxon>Alteriqipengyuania</taxon>
    </lineage>
</organism>
<name>A0A395LJ20_9SPHN</name>
<protein>
    <recommendedName>
        <fullName evidence="4">Nitrogen fixation protein</fullName>
    </recommendedName>
</protein>
<dbReference type="EMBL" id="QRBB01000001">
    <property type="protein sequence ID" value="RDS76963.1"/>
    <property type="molecule type" value="Genomic_DNA"/>
</dbReference>
<evidence type="ECO:0000313" key="3">
    <source>
        <dbReference type="Proteomes" id="UP000254101"/>
    </source>
</evidence>
<keyword evidence="3" id="KW-1185">Reference proteome</keyword>
<gene>
    <name evidence="2" type="ORF">DL238_04630</name>
</gene>
<reference evidence="2 3" key="1">
    <citation type="submission" date="2018-07" db="EMBL/GenBank/DDBJ databases">
        <title>Erythrobacter nanhaiensis sp. nov., a novel member of the genus Erythrobacter isolated from the South China Sea.</title>
        <authorList>
            <person name="Chen X."/>
            <person name="Liu J."/>
        </authorList>
    </citation>
    <scope>NUCLEOTIDE SEQUENCE [LARGE SCALE GENOMIC DNA]</scope>
    <source>
        <strain evidence="2 3">S-5</strain>
    </source>
</reference>
<comment type="caution">
    <text evidence="2">The sequence shown here is derived from an EMBL/GenBank/DDBJ whole genome shotgun (WGS) entry which is preliminary data.</text>
</comment>
<evidence type="ECO:0000256" key="1">
    <source>
        <dbReference type="SAM" id="MobiDB-lite"/>
    </source>
</evidence>
<evidence type="ECO:0000313" key="2">
    <source>
        <dbReference type="EMBL" id="RDS76963.1"/>
    </source>
</evidence>
<sequence>MPDEQRDPPAILCPKGLAIDQKGGANMADEKVLDCPSAPHQHPEAKLIGVVLEEDDGKGGAEARVSYLEKDVALPEDFDPESLGVDPGHALRFSAPCANNGCGQWRDGGCGLGKAIIEQMQPVVDVAPACTLRATCRWFAENGTASCVRCPQITTRRHRSQPIHVPRSPVGPVRPEKVPSPAHDPDGGATVRI</sequence>
<dbReference type="AlphaFoldDB" id="A0A395LJ20"/>